<evidence type="ECO:0000256" key="4">
    <source>
        <dbReference type="ARBA" id="ARBA00036105"/>
    </source>
</evidence>
<dbReference type="SMART" id="SM00098">
    <property type="entry name" value="alkPPc"/>
    <property type="match status" value="1"/>
</dbReference>
<reference evidence="17 18" key="1">
    <citation type="submission" date="2018-04" db="EMBL/GenBank/DDBJ databases">
        <title>The genome of golden apple snail Pomacea canaliculata provides insight into stress tolerance and invasive adaptation.</title>
        <authorList>
            <person name="Liu C."/>
            <person name="Liu B."/>
            <person name="Ren Y."/>
            <person name="Zhang Y."/>
            <person name="Wang H."/>
            <person name="Li S."/>
            <person name="Jiang F."/>
            <person name="Yin L."/>
            <person name="Zhang G."/>
            <person name="Qian W."/>
            <person name="Fan W."/>
        </authorList>
    </citation>
    <scope>NUCLEOTIDE SEQUENCE [LARGE SCALE GENOMIC DNA]</scope>
    <source>
        <strain evidence="17">SZHN2017</strain>
        <tissue evidence="17">Muscle</tissue>
    </source>
</reference>
<sequence>MYEGSSSIRYDEKNKSFWLNKGKEELRLNRLQQINTNKAKNVIIFIGDGMGLSTITASRIYKGQTQGNPGEETVLNMETLPYAAFSKTYSADRQVADSATTATAILSGVKINDGTIGVDGRAVRESCSSLANPDVKVSTILDWFIEDGRSVGFVTTARVTHATPAASYAHVADREWETDALLPSDPACAANGIKDIAAQLVDENPAIKVILGGGRRAFFNKTQVDPDTGKANNSNNRVDGRDLTQVWLTRRQQEGHRARYVWNYTQFTSVAPDDVDFLLGLFNPSHMQYETDRDPQKEPSIAEMTEKAIRVLQKDPNGFFLLVEEEDTLLIVTADHSHVFTIAGYSKRGNDILGFVDPIDPGQDPLDNMPFLTLSYANGPGPSRGNLTGVNTTANDFRQEVMVRTQPDFETHGGEDVAIFASGPMSFLFRGMHEQSYIAQVMGFAACVGPDKSHCTENTGNYCKQTTSGAGHSGLQWSSVVATAASVLLSARLWRDVLTN</sequence>
<comment type="catalytic activity">
    <reaction evidence="12">
        <text>pyridoxal 5'-phosphate + H2O = pyridoxal + phosphate</text>
        <dbReference type="Rhea" id="RHEA:20533"/>
        <dbReference type="ChEBI" id="CHEBI:15377"/>
        <dbReference type="ChEBI" id="CHEBI:17310"/>
        <dbReference type="ChEBI" id="CHEBI:43474"/>
        <dbReference type="ChEBI" id="CHEBI:597326"/>
    </reaction>
    <physiologicalReaction direction="left-to-right" evidence="12">
        <dbReference type="Rhea" id="RHEA:20534"/>
    </physiologicalReaction>
</comment>
<organism evidence="17 18">
    <name type="scientific">Pomacea canaliculata</name>
    <name type="common">Golden apple snail</name>
    <dbReference type="NCBI Taxonomy" id="400727"/>
    <lineage>
        <taxon>Eukaryota</taxon>
        <taxon>Metazoa</taxon>
        <taxon>Spiralia</taxon>
        <taxon>Lophotrochozoa</taxon>
        <taxon>Mollusca</taxon>
        <taxon>Gastropoda</taxon>
        <taxon>Caenogastropoda</taxon>
        <taxon>Architaenioglossa</taxon>
        <taxon>Ampullarioidea</taxon>
        <taxon>Ampullariidae</taxon>
        <taxon>Pomacea</taxon>
    </lineage>
</organism>
<evidence type="ECO:0000256" key="2">
    <source>
        <dbReference type="ARBA" id="ARBA00012647"/>
    </source>
</evidence>
<evidence type="ECO:0000256" key="9">
    <source>
        <dbReference type="ARBA" id="ARBA00048097"/>
    </source>
</evidence>
<feature type="binding site" evidence="15">
    <location>
        <position position="163"/>
    </location>
    <ligand>
        <name>Mg(2+)</name>
        <dbReference type="ChEBI" id="CHEBI:18420"/>
    </ligand>
</feature>
<accession>A0A2T7PM92</accession>
<dbReference type="PRINTS" id="PR00113">
    <property type="entry name" value="ALKPHPHTASE"/>
</dbReference>
<dbReference type="GO" id="GO:0031214">
    <property type="term" value="P:biomineral tissue development"/>
    <property type="evidence" value="ECO:0007669"/>
    <property type="project" value="UniProtKB-KW"/>
</dbReference>
<dbReference type="GO" id="GO:0004035">
    <property type="term" value="F:alkaline phosphatase activity"/>
    <property type="evidence" value="ECO:0007669"/>
    <property type="project" value="UniProtKB-EC"/>
</dbReference>
<evidence type="ECO:0000256" key="11">
    <source>
        <dbReference type="ARBA" id="ARBA00048929"/>
    </source>
</evidence>
<comment type="catalytic activity">
    <reaction evidence="10">
        <text>ATP + H2O = ADP + phosphate + H(+)</text>
        <dbReference type="Rhea" id="RHEA:13065"/>
        <dbReference type="ChEBI" id="CHEBI:15377"/>
        <dbReference type="ChEBI" id="CHEBI:15378"/>
        <dbReference type="ChEBI" id="CHEBI:30616"/>
        <dbReference type="ChEBI" id="CHEBI:43474"/>
        <dbReference type="ChEBI" id="CHEBI:456216"/>
    </reaction>
    <physiologicalReaction direction="left-to-right" evidence="10">
        <dbReference type="Rhea" id="RHEA:13066"/>
    </physiologicalReaction>
</comment>
<dbReference type="InterPro" id="IPR001952">
    <property type="entry name" value="Alkaline_phosphatase"/>
</dbReference>
<dbReference type="PANTHER" id="PTHR11596">
    <property type="entry name" value="ALKALINE PHOSPHATASE"/>
    <property type="match status" value="1"/>
</dbReference>
<dbReference type="SUPFAM" id="SSF53649">
    <property type="entry name" value="Alkaline phosphatase-like"/>
    <property type="match status" value="1"/>
</dbReference>
<keyword evidence="3" id="KW-0091">Biomineralization</keyword>
<dbReference type="OrthoDB" id="5818554at2759"/>
<protein>
    <recommendedName>
        <fullName evidence="7">Alkaline phosphatase, tissue-nonspecific isozyme</fullName>
        <ecNumber evidence="2">3.1.3.1</ecNumber>
    </recommendedName>
    <alternativeName>
        <fullName evidence="8">Phosphoamidase</fullName>
    </alternativeName>
</protein>
<feature type="binding site" evidence="15">
    <location>
        <position position="335"/>
    </location>
    <ligand>
        <name>Zn(2+)</name>
        <dbReference type="ChEBI" id="CHEBI:29105"/>
        <label>2</label>
    </ligand>
</feature>
<evidence type="ECO:0000256" key="12">
    <source>
        <dbReference type="ARBA" id="ARBA00049444"/>
    </source>
</evidence>
<evidence type="ECO:0000256" key="1">
    <source>
        <dbReference type="ARBA" id="ARBA00011738"/>
    </source>
</evidence>
<evidence type="ECO:0000256" key="5">
    <source>
        <dbReference type="ARBA" id="ARBA00036923"/>
    </source>
</evidence>
<dbReference type="GO" id="GO:0046872">
    <property type="term" value="F:metal ion binding"/>
    <property type="evidence" value="ECO:0007669"/>
    <property type="project" value="UniProtKB-KW"/>
</dbReference>
<comment type="similarity">
    <text evidence="16">Belongs to the alkaline phosphatase family.</text>
</comment>
<dbReference type="AlphaFoldDB" id="A0A2T7PM92"/>
<comment type="catalytic activity">
    <reaction evidence="5">
        <text>AMP + H2O = adenosine + phosphate</text>
        <dbReference type="Rhea" id="RHEA:29375"/>
        <dbReference type="ChEBI" id="CHEBI:15377"/>
        <dbReference type="ChEBI" id="CHEBI:16335"/>
        <dbReference type="ChEBI" id="CHEBI:43474"/>
        <dbReference type="ChEBI" id="CHEBI:456215"/>
    </reaction>
    <physiologicalReaction direction="left-to-right" evidence="5">
        <dbReference type="Rhea" id="RHEA:29376"/>
    </physiologicalReaction>
</comment>
<name>A0A2T7PM92_POMCA</name>
<dbReference type="Proteomes" id="UP000245119">
    <property type="component" value="Linkage Group LG3"/>
</dbReference>
<comment type="catalytic activity">
    <reaction evidence="4">
        <text>a phosphate monoester + H2O = an alcohol + phosphate</text>
        <dbReference type="Rhea" id="RHEA:15017"/>
        <dbReference type="ChEBI" id="CHEBI:15377"/>
        <dbReference type="ChEBI" id="CHEBI:30879"/>
        <dbReference type="ChEBI" id="CHEBI:43474"/>
        <dbReference type="ChEBI" id="CHEBI:67140"/>
        <dbReference type="EC" id="3.1.3.1"/>
    </reaction>
    <physiologicalReaction direction="left-to-right" evidence="4">
        <dbReference type="Rhea" id="RHEA:15018"/>
    </physiologicalReaction>
</comment>
<evidence type="ECO:0000256" key="10">
    <source>
        <dbReference type="ARBA" id="ARBA00048778"/>
    </source>
</evidence>
<comment type="catalytic activity">
    <reaction evidence="11">
        <text>phosphoethanolamine + H2O = ethanolamine + phosphate</text>
        <dbReference type="Rhea" id="RHEA:16089"/>
        <dbReference type="ChEBI" id="CHEBI:15377"/>
        <dbReference type="ChEBI" id="CHEBI:43474"/>
        <dbReference type="ChEBI" id="CHEBI:57603"/>
        <dbReference type="ChEBI" id="CHEBI:58190"/>
    </reaction>
    <physiologicalReaction direction="left-to-right" evidence="11">
        <dbReference type="Rhea" id="RHEA:16090"/>
    </physiologicalReaction>
</comment>
<feature type="binding site" evidence="15">
    <location>
        <position position="161"/>
    </location>
    <ligand>
        <name>Mg(2+)</name>
        <dbReference type="ChEBI" id="CHEBI:18420"/>
    </ligand>
</feature>
<dbReference type="PANTHER" id="PTHR11596:SF74">
    <property type="entry name" value="ALKALINE PHOSPHATASE, TISSUE-NONSPECIFIC ISOZYME"/>
    <property type="match status" value="1"/>
</dbReference>
<comment type="catalytic activity">
    <reaction evidence="13">
        <text>ADP + H2O = AMP + phosphate + H(+)</text>
        <dbReference type="Rhea" id="RHEA:61436"/>
        <dbReference type="ChEBI" id="CHEBI:15377"/>
        <dbReference type="ChEBI" id="CHEBI:15378"/>
        <dbReference type="ChEBI" id="CHEBI:43474"/>
        <dbReference type="ChEBI" id="CHEBI:456215"/>
        <dbReference type="ChEBI" id="CHEBI:456216"/>
    </reaction>
    <physiologicalReaction direction="left-to-right" evidence="13">
        <dbReference type="Rhea" id="RHEA:61437"/>
    </physiologicalReaction>
</comment>
<feature type="binding site" evidence="15">
    <location>
        <position position="324"/>
    </location>
    <ligand>
        <name>Mg(2+)</name>
        <dbReference type="ChEBI" id="CHEBI:18420"/>
    </ligand>
</feature>
<feature type="binding site" evidence="15">
    <location>
        <position position="48"/>
    </location>
    <ligand>
        <name>Zn(2+)</name>
        <dbReference type="ChEBI" id="CHEBI:29105"/>
        <label>2</label>
    </ligand>
</feature>
<feature type="binding site" evidence="15">
    <location>
        <position position="336"/>
    </location>
    <ligand>
        <name>Zn(2+)</name>
        <dbReference type="ChEBI" id="CHEBI:29105"/>
        <label>2</label>
    </ligand>
</feature>
<gene>
    <name evidence="17" type="ORF">C0Q70_05814</name>
</gene>
<dbReference type="EC" id="3.1.3.1" evidence="2"/>
<keyword evidence="18" id="KW-1185">Reference proteome</keyword>
<evidence type="ECO:0000256" key="15">
    <source>
        <dbReference type="PIRSR" id="PIRSR601952-2"/>
    </source>
</evidence>
<feature type="binding site" evidence="15">
    <location>
        <position position="48"/>
    </location>
    <ligand>
        <name>Mg(2+)</name>
        <dbReference type="ChEBI" id="CHEBI:18420"/>
    </ligand>
</feature>
<dbReference type="CDD" id="cd16012">
    <property type="entry name" value="ALP"/>
    <property type="match status" value="1"/>
</dbReference>
<comment type="caution">
    <text evidence="17">The sequence shown here is derived from an EMBL/GenBank/DDBJ whole genome shotgun (WGS) entry which is preliminary data.</text>
</comment>
<evidence type="ECO:0000256" key="7">
    <source>
        <dbReference type="ARBA" id="ARBA00040525"/>
    </source>
</evidence>
<dbReference type="InterPro" id="IPR017850">
    <property type="entry name" value="Alkaline_phosphatase_core_sf"/>
</dbReference>
<dbReference type="Gene3D" id="3.40.720.10">
    <property type="entry name" value="Alkaline Phosphatase, subunit A"/>
    <property type="match status" value="2"/>
</dbReference>
<comment type="subunit">
    <text evidence="1">Homodimer.</text>
</comment>
<evidence type="ECO:0000256" key="14">
    <source>
        <dbReference type="PIRSR" id="PIRSR601952-1"/>
    </source>
</evidence>
<evidence type="ECO:0000256" key="3">
    <source>
        <dbReference type="ARBA" id="ARBA00022591"/>
    </source>
</evidence>
<keyword evidence="15" id="KW-0479">Metal-binding</keyword>
<keyword evidence="15" id="KW-0862">Zinc</keyword>
<evidence type="ECO:0000256" key="6">
    <source>
        <dbReference type="ARBA" id="ARBA00037828"/>
    </source>
</evidence>
<dbReference type="Pfam" id="PF00245">
    <property type="entry name" value="Alk_phosphatase"/>
    <property type="match status" value="2"/>
</dbReference>
<feature type="active site" description="Phosphoserine intermediate" evidence="14">
    <location>
        <position position="98"/>
    </location>
</feature>
<comment type="catalytic activity">
    <reaction evidence="9">
        <text>diphosphate + H2O = 2 phosphate + H(+)</text>
        <dbReference type="Rhea" id="RHEA:24576"/>
        <dbReference type="ChEBI" id="CHEBI:15377"/>
        <dbReference type="ChEBI" id="CHEBI:15378"/>
        <dbReference type="ChEBI" id="CHEBI:33019"/>
        <dbReference type="ChEBI" id="CHEBI:43474"/>
    </reaction>
    <physiologicalReaction direction="left-to-right" evidence="9">
        <dbReference type="Rhea" id="RHEA:24577"/>
    </physiologicalReaction>
</comment>
<comment type="subcellular location">
    <subcellularLocation>
        <location evidence="6">Extracellular vesicle membrane</location>
        <topology evidence="6">Lipid-anchor</topology>
        <topology evidence="6">GPI-anchor</topology>
    </subcellularLocation>
</comment>
<keyword evidence="15" id="KW-0460">Magnesium</keyword>
<dbReference type="EMBL" id="PZQS01000003">
    <property type="protein sequence ID" value="PVD34539.1"/>
    <property type="molecule type" value="Genomic_DNA"/>
</dbReference>
<feature type="binding site" evidence="15">
    <location>
        <position position="412"/>
    </location>
    <ligand>
        <name>Zn(2+)</name>
        <dbReference type="ChEBI" id="CHEBI:29105"/>
        <label>2</label>
    </ligand>
</feature>
<proteinExistence type="inferred from homology"/>
<evidence type="ECO:0000256" key="8">
    <source>
        <dbReference type="ARBA" id="ARBA00042603"/>
    </source>
</evidence>
<comment type="cofactor">
    <cofactor evidence="15">
        <name>Zn(2+)</name>
        <dbReference type="ChEBI" id="CHEBI:29105"/>
    </cofactor>
    <text evidence="15">Binds 2 Zn(2+) ions.</text>
</comment>
<evidence type="ECO:0000313" key="18">
    <source>
        <dbReference type="Proteomes" id="UP000245119"/>
    </source>
</evidence>
<evidence type="ECO:0000256" key="16">
    <source>
        <dbReference type="RuleBase" id="RU003946"/>
    </source>
</evidence>
<evidence type="ECO:0000313" key="17">
    <source>
        <dbReference type="EMBL" id="PVD34539.1"/>
    </source>
</evidence>
<evidence type="ECO:0000256" key="13">
    <source>
        <dbReference type="ARBA" id="ARBA00049526"/>
    </source>
</evidence>
<comment type="cofactor">
    <cofactor evidence="15">
        <name>Mg(2+)</name>
        <dbReference type="ChEBI" id="CHEBI:18420"/>
    </cofactor>
    <text evidence="15">Binds 1 Mg(2+) ion.</text>
</comment>